<sequence>MLNQKQIIIEWQKAGLKENGFMFQDITNLYELAVHNADSDEEANKLIILAIRAAEKNGGKTAMAVENNLNKWLNAGATNATAVGEYESEAQKIQQTRYGNQPIQRETGPSKPTAEQIDQQNQRMAKELGYASVADMAKGTAEKLSELRRTRADRLAANASNGRTANGRRVVQRF</sequence>
<comment type="caution">
    <text evidence="1">The sequence shown here is derived from an EMBL/GenBank/DDBJ whole genome shotgun (WGS) entry which is preliminary data.</text>
</comment>
<organism evidence="1 2">
    <name type="scientific">Weissella confusa</name>
    <name type="common">Lactobacillus confusus</name>
    <dbReference type="NCBI Taxonomy" id="1583"/>
    <lineage>
        <taxon>Bacteria</taxon>
        <taxon>Bacillati</taxon>
        <taxon>Bacillota</taxon>
        <taxon>Bacilli</taxon>
        <taxon>Lactobacillales</taxon>
        <taxon>Lactobacillaceae</taxon>
        <taxon>Weissella</taxon>
    </lineage>
</organism>
<dbReference type="AlphaFoldDB" id="A0A923NGY0"/>
<evidence type="ECO:0000313" key="1">
    <source>
        <dbReference type="EMBL" id="MBC6498568.1"/>
    </source>
</evidence>
<evidence type="ECO:0000313" key="2">
    <source>
        <dbReference type="Proteomes" id="UP000650485"/>
    </source>
</evidence>
<protein>
    <recommendedName>
        <fullName evidence="3">DnaD domain-containing protein</fullName>
    </recommendedName>
</protein>
<proteinExistence type="predicted"/>
<reference evidence="1" key="1">
    <citation type="submission" date="2020-08" db="EMBL/GenBank/DDBJ databases">
        <title>Complete genome sequence of Weissella confusa strain FS54 provides insights into metabolic potential.</title>
        <authorList>
            <person name="Fhoula I."/>
            <person name="Najjari A."/>
            <person name="Lekired A."/>
            <person name="Bessrour-Aouam N."/>
            <person name="Jaballah S."/>
            <person name="Klibi N."/>
            <person name="Ouzari H.-I."/>
        </authorList>
    </citation>
    <scope>NUCLEOTIDE SEQUENCE</scope>
    <source>
        <strain evidence="1">FS54</strain>
    </source>
</reference>
<name>A0A923NGY0_WEICO</name>
<evidence type="ECO:0008006" key="3">
    <source>
        <dbReference type="Google" id="ProtNLM"/>
    </source>
</evidence>
<dbReference type="Proteomes" id="UP000650485">
    <property type="component" value="Unassembled WGS sequence"/>
</dbReference>
<dbReference type="EMBL" id="JACSZT010000005">
    <property type="protein sequence ID" value="MBC6498568.1"/>
    <property type="molecule type" value="Genomic_DNA"/>
</dbReference>
<accession>A0A923NGY0</accession>
<gene>
    <name evidence="1" type="ORF">H7R52_07720</name>
</gene>